<accession>A0AAN6QBH3</accession>
<feature type="compositionally biased region" description="Polar residues" evidence="1">
    <location>
        <begin position="37"/>
        <end position="48"/>
    </location>
</feature>
<comment type="caution">
    <text evidence="2">The sequence shown here is derived from an EMBL/GenBank/DDBJ whole genome shotgun (WGS) entry which is preliminary data.</text>
</comment>
<evidence type="ECO:0000313" key="2">
    <source>
        <dbReference type="EMBL" id="KAK4106506.1"/>
    </source>
</evidence>
<feature type="compositionally biased region" description="Basic residues" evidence="1">
    <location>
        <begin position="67"/>
        <end position="78"/>
    </location>
</feature>
<dbReference type="AlphaFoldDB" id="A0AAN6QBH3"/>
<proteinExistence type="predicted"/>
<sequence>MFDDTRTAQIHVGVLSCPLSQLPLARQQALRAKNWEPESTSTQAQRSKTVALAPPTSLKTAISPSRWGRKLHSRRRLNGARSAGELGQGRLIYYSRQPRV</sequence>
<evidence type="ECO:0000313" key="3">
    <source>
        <dbReference type="Proteomes" id="UP001305647"/>
    </source>
</evidence>
<dbReference type="Proteomes" id="UP001305647">
    <property type="component" value="Unassembled WGS sequence"/>
</dbReference>
<dbReference type="PROSITE" id="PS51257">
    <property type="entry name" value="PROKAR_LIPOPROTEIN"/>
    <property type="match status" value="1"/>
</dbReference>
<evidence type="ECO:0000256" key="1">
    <source>
        <dbReference type="SAM" id="MobiDB-lite"/>
    </source>
</evidence>
<protein>
    <submittedName>
        <fullName evidence="2">Uncharacterized protein</fullName>
    </submittedName>
</protein>
<reference evidence="2" key="1">
    <citation type="journal article" date="2023" name="Mol. Phylogenet. Evol.">
        <title>Genome-scale phylogeny and comparative genomics of the fungal order Sordariales.</title>
        <authorList>
            <person name="Hensen N."/>
            <person name="Bonometti L."/>
            <person name="Westerberg I."/>
            <person name="Brannstrom I.O."/>
            <person name="Guillou S."/>
            <person name="Cros-Aarteil S."/>
            <person name="Calhoun S."/>
            <person name="Haridas S."/>
            <person name="Kuo A."/>
            <person name="Mondo S."/>
            <person name="Pangilinan J."/>
            <person name="Riley R."/>
            <person name="LaButti K."/>
            <person name="Andreopoulos B."/>
            <person name="Lipzen A."/>
            <person name="Chen C."/>
            <person name="Yan M."/>
            <person name="Daum C."/>
            <person name="Ng V."/>
            <person name="Clum A."/>
            <person name="Steindorff A."/>
            <person name="Ohm R.A."/>
            <person name="Martin F."/>
            <person name="Silar P."/>
            <person name="Natvig D.O."/>
            <person name="Lalanne C."/>
            <person name="Gautier V."/>
            <person name="Ament-Velasquez S.L."/>
            <person name="Kruys A."/>
            <person name="Hutchinson M.I."/>
            <person name="Powell A.J."/>
            <person name="Barry K."/>
            <person name="Miller A.N."/>
            <person name="Grigoriev I.V."/>
            <person name="Debuchy R."/>
            <person name="Gladieux P."/>
            <person name="Hiltunen Thoren M."/>
            <person name="Johannesson H."/>
        </authorList>
    </citation>
    <scope>NUCLEOTIDE SEQUENCE</scope>
    <source>
        <strain evidence="2">CBS 757.83</strain>
    </source>
</reference>
<feature type="region of interest" description="Disordered" evidence="1">
    <location>
        <begin position="33"/>
        <end position="82"/>
    </location>
</feature>
<name>A0AAN6QBH3_9PEZI</name>
<keyword evidence="3" id="KW-1185">Reference proteome</keyword>
<gene>
    <name evidence="2" type="ORF">N658DRAFT_491132</name>
</gene>
<dbReference type="EMBL" id="MU863624">
    <property type="protein sequence ID" value="KAK4106506.1"/>
    <property type="molecule type" value="Genomic_DNA"/>
</dbReference>
<organism evidence="2 3">
    <name type="scientific">Parathielavia hyrcaniae</name>
    <dbReference type="NCBI Taxonomy" id="113614"/>
    <lineage>
        <taxon>Eukaryota</taxon>
        <taxon>Fungi</taxon>
        <taxon>Dikarya</taxon>
        <taxon>Ascomycota</taxon>
        <taxon>Pezizomycotina</taxon>
        <taxon>Sordariomycetes</taxon>
        <taxon>Sordariomycetidae</taxon>
        <taxon>Sordariales</taxon>
        <taxon>Chaetomiaceae</taxon>
        <taxon>Parathielavia</taxon>
    </lineage>
</organism>
<reference evidence="2" key="2">
    <citation type="submission" date="2023-05" db="EMBL/GenBank/DDBJ databases">
        <authorList>
            <consortium name="Lawrence Berkeley National Laboratory"/>
            <person name="Steindorff A."/>
            <person name="Hensen N."/>
            <person name="Bonometti L."/>
            <person name="Westerberg I."/>
            <person name="Brannstrom I.O."/>
            <person name="Guillou S."/>
            <person name="Cros-Aarteil S."/>
            <person name="Calhoun S."/>
            <person name="Haridas S."/>
            <person name="Kuo A."/>
            <person name="Mondo S."/>
            <person name="Pangilinan J."/>
            <person name="Riley R."/>
            <person name="Labutti K."/>
            <person name="Andreopoulos B."/>
            <person name="Lipzen A."/>
            <person name="Chen C."/>
            <person name="Yanf M."/>
            <person name="Daum C."/>
            <person name="Ng V."/>
            <person name="Clum A."/>
            <person name="Ohm R."/>
            <person name="Martin F."/>
            <person name="Silar P."/>
            <person name="Natvig D."/>
            <person name="Lalanne C."/>
            <person name="Gautier V."/>
            <person name="Ament-Velasquez S.L."/>
            <person name="Kruys A."/>
            <person name="Hutchinson M.I."/>
            <person name="Powell A.J."/>
            <person name="Barry K."/>
            <person name="Miller A.N."/>
            <person name="Grigoriev I.V."/>
            <person name="Debuchy R."/>
            <person name="Gladieux P."/>
            <person name="Thoren M.H."/>
            <person name="Johannesson H."/>
        </authorList>
    </citation>
    <scope>NUCLEOTIDE SEQUENCE</scope>
    <source>
        <strain evidence="2">CBS 757.83</strain>
    </source>
</reference>